<reference evidence="1 2" key="1">
    <citation type="submission" date="2014-11" db="EMBL/GenBank/DDBJ databases">
        <title>A Rickettsiales Symbiont of Amoebae With Ancient Features.</title>
        <authorList>
            <person name="Schulz F."/>
            <person name="Martijn J."/>
            <person name="Wascher F."/>
            <person name="Kostanjsek R."/>
            <person name="Ettema T.J."/>
            <person name="Horn M."/>
        </authorList>
    </citation>
    <scope>NUCLEOTIDE SEQUENCE [LARGE SCALE GENOMIC DNA]</scope>
    <source>
        <strain evidence="1 2">UWC36</strain>
    </source>
</reference>
<accession>A0A0C1QK36</accession>
<comment type="caution">
    <text evidence="1">The sequence shown here is derived from an EMBL/GenBank/DDBJ whole genome shotgun (WGS) entry which is preliminary data.</text>
</comment>
<keyword evidence="2" id="KW-1185">Reference proteome</keyword>
<sequence>MLVSLKNFPLNKTTFYFWIILLSLGPNYAYAKAWPQAKDDVYTAQKVILNVATLSSTTEQIDLSNQLKINIKTKEKILENYVEYGLKNNFTLEAKLNISDIRDTIKLEVDSQNKKYEKKFALSYQKMSTKFGLNKKFFNSGDEVASVFAMVNPGEYIISNMGDRFNTKNWHITTGIAYGRSFYLNETFKNNYQEVSIESKYHPRQKSIETDLVIKFGFKANDTWTFTAASYNTFNNLNYQLKPYLNNSDYLLENLDILQKYKNFYNSRIKKFLTYTESKNINKIQLGVACLISKKKEIQFDLFIDPFNGKNNNNSSLVVSFNQNF</sequence>
<proteinExistence type="predicted"/>
<dbReference type="Proteomes" id="UP000031258">
    <property type="component" value="Unassembled WGS sequence"/>
</dbReference>
<dbReference type="EMBL" id="JSWE01000058">
    <property type="protein sequence ID" value="KIE05914.1"/>
    <property type="molecule type" value="Genomic_DNA"/>
</dbReference>
<dbReference type="OrthoDB" id="9769991at2"/>
<evidence type="ECO:0000313" key="1">
    <source>
        <dbReference type="EMBL" id="KIE05914.1"/>
    </source>
</evidence>
<dbReference type="STRING" id="86105.NF27_CG00940"/>
<dbReference type="RefSeq" id="WP_039455172.1">
    <property type="nucleotide sequence ID" value="NZ_JSWE01000058.1"/>
</dbReference>
<name>A0A0C1QK36_9RICK</name>
<dbReference type="AlphaFoldDB" id="A0A0C1QK36"/>
<protein>
    <submittedName>
        <fullName evidence="1">Uncharacterized protein</fullName>
    </submittedName>
</protein>
<gene>
    <name evidence="1" type="ORF">NF27_CG00940</name>
</gene>
<organism evidence="1 2">
    <name type="scientific">Candidatus Jidaibacter acanthamoebae</name>
    <dbReference type="NCBI Taxonomy" id="86105"/>
    <lineage>
        <taxon>Bacteria</taxon>
        <taxon>Pseudomonadati</taxon>
        <taxon>Pseudomonadota</taxon>
        <taxon>Alphaproteobacteria</taxon>
        <taxon>Rickettsiales</taxon>
        <taxon>Candidatus Midichloriaceae</taxon>
        <taxon>Candidatus Jidaibacter</taxon>
    </lineage>
</organism>
<evidence type="ECO:0000313" key="2">
    <source>
        <dbReference type="Proteomes" id="UP000031258"/>
    </source>
</evidence>